<name>A0ABQ7B8T1_BRACR</name>
<keyword evidence="1" id="KW-0472">Membrane</keyword>
<evidence type="ECO:0000313" key="2">
    <source>
        <dbReference type="EMBL" id="KAF3528924.1"/>
    </source>
</evidence>
<proteinExistence type="predicted"/>
<keyword evidence="1" id="KW-0812">Transmembrane</keyword>
<comment type="caution">
    <text evidence="2">The sequence shown here is derived from an EMBL/GenBank/DDBJ whole genome shotgun (WGS) entry which is preliminary data.</text>
</comment>
<dbReference type="EMBL" id="QGKV02001507">
    <property type="protein sequence ID" value="KAF3528924.1"/>
    <property type="molecule type" value="Genomic_DNA"/>
</dbReference>
<reference evidence="2 3" key="1">
    <citation type="journal article" date="2020" name="BMC Genomics">
        <title>Intraspecific diversification of the crop wild relative Brassica cretica Lam. using demographic model selection.</title>
        <authorList>
            <person name="Kioukis A."/>
            <person name="Michalopoulou V.A."/>
            <person name="Briers L."/>
            <person name="Pirintsos S."/>
            <person name="Studholme D.J."/>
            <person name="Pavlidis P."/>
            <person name="Sarris P.F."/>
        </authorList>
    </citation>
    <scope>NUCLEOTIDE SEQUENCE [LARGE SCALE GENOMIC DNA]</scope>
    <source>
        <strain evidence="3">cv. PFS-1207/04</strain>
    </source>
</reference>
<keyword evidence="3" id="KW-1185">Reference proteome</keyword>
<evidence type="ECO:0000256" key="1">
    <source>
        <dbReference type="SAM" id="Phobius"/>
    </source>
</evidence>
<accession>A0ABQ7B8T1</accession>
<dbReference type="Proteomes" id="UP000266723">
    <property type="component" value="Unassembled WGS sequence"/>
</dbReference>
<organism evidence="2 3">
    <name type="scientific">Brassica cretica</name>
    <name type="common">Mustard</name>
    <dbReference type="NCBI Taxonomy" id="69181"/>
    <lineage>
        <taxon>Eukaryota</taxon>
        <taxon>Viridiplantae</taxon>
        <taxon>Streptophyta</taxon>
        <taxon>Embryophyta</taxon>
        <taxon>Tracheophyta</taxon>
        <taxon>Spermatophyta</taxon>
        <taxon>Magnoliopsida</taxon>
        <taxon>eudicotyledons</taxon>
        <taxon>Gunneridae</taxon>
        <taxon>Pentapetalae</taxon>
        <taxon>rosids</taxon>
        <taxon>malvids</taxon>
        <taxon>Brassicales</taxon>
        <taxon>Brassicaceae</taxon>
        <taxon>Brassiceae</taxon>
        <taxon>Brassica</taxon>
    </lineage>
</organism>
<evidence type="ECO:0000313" key="3">
    <source>
        <dbReference type="Proteomes" id="UP000266723"/>
    </source>
</evidence>
<keyword evidence="1" id="KW-1133">Transmembrane helix</keyword>
<feature type="transmembrane region" description="Helical" evidence="1">
    <location>
        <begin position="95"/>
        <end position="112"/>
    </location>
</feature>
<gene>
    <name evidence="2" type="ORF">DY000_02037852</name>
</gene>
<protein>
    <submittedName>
        <fullName evidence="2">Uncharacterized protein</fullName>
    </submittedName>
</protein>
<sequence length="225" mass="25052">MFVLVHEFDAAVAVVGCGSTDRVSDLEMEVHQFRVLGELLSKEFGRLNIQGVWTELRFPLSSYEVSGSWSYRLAGKAAAISVVCVQKWRLSGGGLWAAVGFVVLTGGIYLHLKVILSRARARNHHSLYRFRNCLGYSHGERLPRLPRHRSAVSRREASTLCLEFEIGSVIPTANVSLDSLDSLDSLYTDLLSHGEYLQLSLSISELARLFPQRTAPSTPSTPKRY</sequence>